<dbReference type="Proteomes" id="UP001418222">
    <property type="component" value="Unassembled WGS sequence"/>
</dbReference>
<name>A0AAP0GCE9_9ASPA</name>
<dbReference type="AlphaFoldDB" id="A0AAP0GCE9"/>
<dbReference type="GO" id="GO:0048367">
    <property type="term" value="P:shoot system development"/>
    <property type="evidence" value="ECO:0007669"/>
    <property type="project" value="InterPro"/>
</dbReference>
<dbReference type="PANTHER" id="PTHR33070:SF120">
    <property type="entry name" value="EXPRESSED PROTEIN"/>
    <property type="match status" value="1"/>
</dbReference>
<gene>
    <name evidence="1" type="ORF">KSP39_PZI004739</name>
</gene>
<dbReference type="PANTHER" id="PTHR33070">
    <property type="entry name" value="OS06G0725500 PROTEIN"/>
    <property type="match status" value="1"/>
</dbReference>
<dbReference type="EMBL" id="JBBWWQ010000003">
    <property type="protein sequence ID" value="KAK8951373.1"/>
    <property type="molecule type" value="Genomic_DNA"/>
</dbReference>
<protein>
    <submittedName>
        <fullName evidence="1">Uncharacterized protein</fullName>
    </submittedName>
</protein>
<dbReference type="InterPro" id="IPR004320">
    <property type="entry name" value="BPS1_pln"/>
</dbReference>
<dbReference type="Pfam" id="PF03087">
    <property type="entry name" value="BPS1"/>
    <property type="match status" value="1"/>
</dbReference>
<sequence length="255" mass="27911">MADQAFQIRSISLPSKSHPVAAQIEEHLQNLRSCAASSTTWEAIGRGLRVLGDVYGGIDGLLHLPCNSHPNRRKWVDEELLLSLGLLDLAAAVRDGLASAREDLQHAQISLRRRNCCHVVSKKVHHRDSTPLRCMKKMIANSLRSLQKQVESGGKRMSCSAVEAVLVETREISLSLLKSASSLLSAGRTGTKGSRWLVVCKTLQGKKKVDSEEDGNGEKSLGALCSNIGYLEAELESLFRSMIQIQVSLLNILSF</sequence>
<organism evidence="1 2">
    <name type="scientific">Platanthera zijinensis</name>
    <dbReference type="NCBI Taxonomy" id="2320716"/>
    <lineage>
        <taxon>Eukaryota</taxon>
        <taxon>Viridiplantae</taxon>
        <taxon>Streptophyta</taxon>
        <taxon>Embryophyta</taxon>
        <taxon>Tracheophyta</taxon>
        <taxon>Spermatophyta</taxon>
        <taxon>Magnoliopsida</taxon>
        <taxon>Liliopsida</taxon>
        <taxon>Asparagales</taxon>
        <taxon>Orchidaceae</taxon>
        <taxon>Orchidoideae</taxon>
        <taxon>Orchideae</taxon>
        <taxon>Orchidinae</taxon>
        <taxon>Platanthera</taxon>
    </lineage>
</organism>
<proteinExistence type="predicted"/>
<evidence type="ECO:0000313" key="2">
    <source>
        <dbReference type="Proteomes" id="UP001418222"/>
    </source>
</evidence>
<dbReference type="GO" id="GO:0048364">
    <property type="term" value="P:root development"/>
    <property type="evidence" value="ECO:0007669"/>
    <property type="project" value="InterPro"/>
</dbReference>
<keyword evidence="2" id="KW-1185">Reference proteome</keyword>
<comment type="caution">
    <text evidence="1">The sequence shown here is derived from an EMBL/GenBank/DDBJ whole genome shotgun (WGS) entry which is preliminary data.</text>
</comment>
<evidence type="ECO:0000313" key="1">
    <source>
        <dbReference type="EMBL" id="KAK8951373.1"/>
    </source>
</evidence>
<accession>A0AAP0GCE9</accession>
<reference evidence="1 2" key="1">
    <citation type="journal article" date="2022" name="Nat. Plants">
        <title>Genomes of leafy and leafless Platanthera orchids illuminate the evolution of mycoheterotrophy.</title>
        <authorList>
            <person name="Li M.H."/>
            <person name="Liu K.W."/>
            <person name="Li Z."/>
            <person name="Lu H.C."/>
            <person name="Ye Q.L."/>
            <person name="Zhang D."/>
            <person name="Wang J.Y."/>
            <person name="Li Y.F."/>
            <person name="Zhong Z.M."/>
            <person name="Liu X."/>
            <person name="Yu X."/>
            <person name="Liu D.K."/>
            <person name="Tu X.D."/>
            <person name="Liu B."/>
            <person name="Hao Y."/>
            <person name="Liao X.Y."/>
            <person name="Jiang Y.T."/>
            <person name="Sun W.H."/>
            <person name="Chen J."/>
            <person name="Chen Y.Q."/>
            <person name="Ai Y."/>
            <person name="Zhai J.W."/>
            <person name="Wu S.S."/>
            <person name="Zhou Z."/>
            <person name="Hsiao Y.Y."/>
            <person name="Wu W.L."/>
            <person name="Chen Y.Y."/>
            <person name="Lin Y.F."/>
            <person name="Hsu J.L."/>
            <person name="Li C.Y."/>
            <person name="Wang Z.W."/>
            <person name="Zhao X."/>
            <person name="Zhong W.Y."/>
            <person name="Ma X.K."/>
            <person name="Ma L."/>
            <person name="Huang J."/>
            <person name="Chen G.Z."/>
            <person name="Huang M.Z."/>
            <person name="Huang L."/>
            <person name="Peng D.H."/>
            <person name="Luo Y.B."/>
            <person name="Zou S.Q."/>
            <person name="Chen S.P."/>
            <person name="Lan S."/>
            <person name="Tsai W.C."/>
            <person name="Van de Peer Y."/>
            <person name="Liu Z.J."/>
        </authorList>
    </citation>
    <scope>NUCLEOTIDE SEQUENCE [LARGE SCALE GENOMIC DNA]</scope>
    <source>
        <strain evidence="1">Lor287</strain>
    </source>
</reference>